<dbReference type="GO" id="GO:0004016">
    <property type="term" value="F:adenylate cyclase activity"/>
    <property type="evidence" value="ECO:0007669"/>
    <property type="project" value="UniProtKB-ARBA"/>
</dbReference>
<accession>A0A292ZGH7</accession>
<dbReference type="Pfam" id="PF00211">
    <property type="entry name" value="Guanylate_cyc"/>
    <property type="match status" value="1"/>
</dbReference>
<name>A0A292ZGH7_SPHSA</name>
<proteinExistence type="predicted"/>
<evidence type="ECO:0000259" key="1">
    <source>
        <dbReference type="PROSITE" id="PS50125"/>
    </source>
</evidence>
<feature type="domain" description="Guanylate cyclase" evidence="1">
    <location>
        <begin position="66"/>
        <end position="204"/>
    </location>
</feature>
<dbReference type="EMBL" id="BEWI01000031">
    <property type="protein sequence ID" value="GAY21950.1"/>
    <property type="molecule type" value="Genomic_DNA"/>
</dbReference>
<feature type="domain" description="Guanylate cyclase" evidence="1">
    <location>
        <begin position="311"/>
        <end position="431"/>
    </location>
</feature>
<dbReference type="SUPFAM" id="SSF55073">
    <property type="entry name" value="Nucleotide cyclase"/>
    <property type="match status" value="2"/>
</dbReference>
<comment type="caution">
    <text evidence="2">The sequence shown here is derived from an EMBL/GenBank/DDBJ whole genome shotgun (WGS) entry which is preliminary data.</text>
</comment>
<sequence length="527" mass="57715">MVWDQGRALARIQRFKESVPQGGIVVTDFTRYLSERRVMKASREPAEDRLAILHVPRNRAITTHGAHVYANLMDFNSILEDAGRETEASHQRALELLHTHYSACDTLIDEFDIQRVDFHGSRLHAVVLTPEGEQNEPERIRKAISFAAAFREMAARLSADFPEFETRVRVGIDSGPAVAIDSGKRDEPDPLFIGSPANHAAKLADGDEEGIFLSLRVQRVRDQNTPFTFTALAKAIETGFMHEHVSARGQTLDADMLLAKAYLDFESEMKRRASSELPSDAKFRFHHREPPLKEIVFAEHPPSNAIRMLLASIFADIDGFTAYVDHAIQSGNVAQAVANLHVLRAEMAAVLRDDFGGRKVRFIGDCVHGLLAEGNSRETNALDTIRSVVKAAGGLRSSFELCKLALPGIAELGLAIGIDFGPTPICRIGLRGAASVRTASSRATCVSESEQRRCGGTETALGEKAYEAAPAVVRQIFGTERVVANMDFDASVMLLGTMPSPYVSSVAAEPMRAHAPVAEPMRAHTKL</sequence>
<gene>
    <name evidence="2" type="ORF">SFOMI_2503</name>
</gene>
<reference evidence="2 3" key="1">
    <citation type="journal article" date="2013" name="Biodegradation">
        <title>Occurrence of 4-tert-butylphenol (4-t-BP) biodegradation in an aquatic sample caused by the presence of Spirodela polyrrhiza and isolation of a 4-t-BP-utilizing bacterium.</title>
        <authorList>
            <person name="Ogata Y."/>
            <person name="Toyama T."/>
            <person name="Yu N."/>
            <person name="Wang X."/>
            <person name="Sei K."/>
            <person name="Ike M."/>
        </authorList>
    </citation>
    <scope>NUCLEOTIDE SEQUENCE [LARGE SCALE GENOMIC DNA]</scope>
    <source>
        <strain evidence="2 3">OMI</strain>
    </source>
</reference>
<organism evidence="2 3">
    <name type="scientific">Sphingobium fuliginis (strain ATCC 27551)</name>
    <dbReference type="NCBI Taxonomy" id="336203"/>
    <lineage>
        <taxon>Bacteria</taxon>
        <taxon>Pseudomonadati</taxon>
        <taxon>Pseudomonadota</taxon>
        <taxon>Alphaproteobacteria</taxon>
        <taxon>Sphingomonadales</taxon>
        <taxon>Sphingomonadaceae</taxon>
        <taxon>Sphingobium</taxon>
    </lineage>
</organism>
<dbReference type="PROSITE" id="PS50125">
    <property type="entry name" value="GUANYLATE_CYCLASE_2"/>
    <property type="match status" value="2"/>
</dbReference>
<dbReference type="InterPro" id="IPR029787">
    <property type="entry name" value="Nucleotide_cyclase"/>
</dbReference>
<dbReference type="Proteomes" id="UP000221538">
    <property type="component" value="Unassembled WGS sequence"/>
</dbReference>
<evidence type="ECO:0000313" key="2">
    <source>
        <dbReference type="EMBL" id="GAY21950.1"/>
    </source>
</evidence>
<protein>
    <recommendedName>
        <fullName evidence="1">Guanylate cyclase domain-containing protein</fullName>
    </recommendedName>
</protein>
<dbReference type="Gene3D" id="3.30.70.1230">
    <property type="entry name" value="Nucleotide cyclase"/>
    <property type="match status" value="2"/>
</dbReference>
<dbReference type="InterPro" id="IPR001054">
    <property type="entry name" value="A/G_cyclase"/>
</dbReference>
<dbReference type="AlphaFoldDB" id="A0A292ZGH7"/>
<reference evidence="2 3" key="2">
    <citation type="journal article" date="2013" name="Environ. Sci. Technol.">
        <title>The 4-tert-butylphenol-utilizing bacterium Sphingobium fuliginis OMI can degrade bisphenols via phenolic ring hydroxylation and meta-cleavage pathway.</title>
        <authorList>
            <person name="Ogata Y."/>
            <person name="Goda S."/>
            <person name="Toyama T."/>
            <person name="Sei K."/>
            <person name="Ike M."/>
        </authorList>
    </citation>
    <scope>NUCLEOTIDE SEQUENCE [LARGE SCALE GENOMIC DNA]</scope>
    <source>
        <strain evidence="2 3">OMI</strain>
    </source>
</reference>
<evidence type="ECO:0000313" key="3">
    <source>
        <dbReference type="Proteomes" id="UP000221538"/>
    </source>
</evidence>
<dbReference type="GO" id="GO:0009190">
    <property type="term" value="P:cyclic nucleotide biosynthetic process"/>
    <property type="evidence" value="ECO:0007669"/>
    <property type="project" value="InterPro"/>
</dbReference>
<dbReference type="GO" id="GO:0035556">
    <property type="term" value="P:intracellular signal transduction"/>
    <property type="evidence" value="ECO:0007669"/>
    <property type="project" value="InterPro"/>
</dbReference>